<dbReference type="InterPro" id="IPR015793">
    <property type="entry name" value="Pyrv_Knase_brl"/>
</dbReference>
<dbReference type="FunFam" id="3.40.1380.20:FF:000016">
    <property type="entry name" value="Pyruvate kinase"/>
    <property type="match status" value="1"/>
</dbReference>
<dbReference type="InterPro" id="IPR015806">
    <property type="entry name" value="Pyrv_Knase_insert_dom_sf"/>
</dbReference>
<evidence type="ECO:0000256" key="10">
    <source>
        <dbReference type="ARBA" id="ARBA00022840"/>
    </source>
</evidence>
<evidence type="ECO:0000256" key="1">
    <source>
        <dbReference type="ARBA" id="ARBA00001946"/>
    </source>
</evidence>
<dbReference type="AlphaFoldDB" id="A0A151U7H4"/>
<sequence>MVLKSMVASASDLSVVSVAGNPPLHFNNRVFGGGQVTSLGFRFNREKWKGNERFNLKVRAAVEVGVEGSNKGEALEGAFGLDVVSEGDLTVKGFAGLRKTKLVCTIGPACSSLEDLEHLALGGMSVARLNMCHGTREWHRDVIRKIKKLNEEKGFSVSLMIDTEGSQVHVVDHGAPSSVKVEEGSIWQFTAEHFEGSRPFTVQTNNRGFSEGIEVGDELVIDGGMACFEVTEKTGNDLHCKCIDAGLFLPGAKFSFWREGKLVRGKNKLPTLSTKDWADIDFGIAEGVDFFALSFVNHADSVKDLKKYLSTKSTKSIKVLAKIESLESLHKLEEIVRASDGIMVARGDLGVEIPLEQIPTVQEDIIYVCRQLNKPVIVASQLLESMVEYPTPTRAEVADVSEAVRQYADALMLSGESAIGSYGRKALAVLDMTSSRMESWSREENRQSLLNHHQLGASLPECITEQICNCAVDMANNLGVDAIFVYTKHGHMASLLSRNRPNPPIFAFTNDESTRMALNLQWGVVPLLVDLSDDAESNISKSVQLMKSKGLISQGDVVLVVSDVAPTRSTPTAFQSIQVKTVI</sequence>
<dbReference type="EMBL" id="CM003604">
    <property type="protein sequence ID" value="KYP75244.1"/>
    <property type="molecule type" value="Genomic_DNA"/>
</dbReference>
<evidence type="ECO:0000256" key="12">
    <source>
        <dbReference type="ARBA" id="ARBA00023152"/>
    </source>
</evidence>
<evidence type="ECO:0000256" key="5">
    <source>
        <dbReference type="ARBA" id="ARBA00012142"/>
    </source>
</evidence>
<dbReference type="InterPro" id="IPR015795">
    <property type="entry name" value="Pyrv_Knase_C"/>
</dbReference>
<keyword evidence="11 15" id="KW-0460">Magnesium</keyword>
<dbReference type="GO" id="GO:0000287">
    <property type="term" value="F:magnesium ion binding"/>
    <property type="evidence" value="ECO:0007669"/>
    <property type="project" value="InterPro"/>
</dbReference>
<feature type="domain" description="Pyruvate kinase barrel" evidence="16">
    <location>
        <begin position="98"/>
        <end position="426"/>
    </location>
</feature>
<dbReference type="OrthoDB" id="108365at2759"/>
<evidence type="ECO:0000256" key="15">
    <source>
        <dbReference type="RuleBase" id="RU000504"/>
    </source>
</evidence>
<keyword evidence="6 15" id="KW-0808">Transferase</keyword>
<dbReference type="SUPFAM" id="SSF50800">
    <property type="entry name" value="PK beta-barrel domain-like"/>
    <property type="match status" value="1"/>
</dbReference>
<keyword evidence="12 15" id="KW-0324">Glycolysis</keyword>
<comment type="catalytic activity">
    <reaction evidence="14 15">
        <text>pyruvate + ATP = phosphoenolpyruvate + ADP + H(+)</text>
        <dbReference type="Rhea" id="RHEA:18157"/>
        <dbReference type="ChEBI" id="CHEBI:15361"/>
        <dbReference type="ChEBI" id="CHEBI:15378"/>
        <dbReference type="ChEBI" id="CHEBI:30616"/>
        <dbReference type="ChEBI" id="CHEBI:58702"/>
        <dbReference type="ChEBI" id="CHEBI:456216"/>
        <dbReference type="EC" id="2.7.1.40"/>
    </reaction>
</comment>
<dbReference type="UniPathway" id="UPA00109">
    <property type="reaction ID" value="UER00188"/>
</dbReference>
<gene>
    <name evidence="18" type="ORF">KK1_007950</name>
</gene>
<evidence type="ECO:0000256" key="14">
    <source>
        <dbReference type="ARBA" id="ARBA00048152"/>
    </source>
</evidence>
<dbReference type="OMA" id="MACFEVI"/>
<dbReference type="GO" id="GO:0005524">
    <property type="term" value="F:ATP binding"/>
    <property type="evidence" value="ECO:0007669"/>
    <property type="project" value="UniProtKB-KW"/>
</dbReference>
<keyword evidence="7" id="KW-0479">Metal-binding</keyword>
<feature type="domain" description="Pyruvate kinase C-terminal" evidence="17">
    <location>
        <begin position="465"/>
        <end position="566"/>
    </location>
</feature>
<keyword evidence="9 15" id="KW-0418">Kinase</keyword>
<comment type="cofactor">
    <cofactor evidence="2">
        <name>K(+)</name>
        <dbReference type="ChEBI" id="CHEBI:29103"/>
    </cofactor>
</comment>
<dbReference type="PANTHER" id="PTHR11817">
    <property type="entry name" value="PYRUVATE KINASE"/>
    <property type="match status" value="1"/>
</dbReference>
<evidence type="ECO:0000259" key="17">
    <source>
        <dbReference type="Pfam" id="PF02887"/>
    </source>
</evidence>
<comment type="pathway">
    <text evidence="3 15">Carbohydrate degradation; glycolysis; pyruvate from D-glyceraldehyde 3-phosphate: step 5/5.</text>
</comment>
<evidence type="ECO:0000313" key="19">
    <source>
        <dbReference type="Proteomes" id="UP000075243"/>
    </source>
</evidence>
<dbReference type="EC" id="2.7.1.40" evidence="5 15"/>
<dbReference type="STRING" id="3821.A0A151U7H4"/>
<evidence type="ECO:0000256" key="4">
    <source>
        <dbReference type="ARBA" id="ARBA00008663"/>
    </source>
</evidence>
<evidence type="ECO:0000256" key="6">
    <source>
        <dbReference type="ARBA" id="ARBA00022679"/>
    </source>
</evidence>
<comment type="similarity">
    <text evidence="4 15">Belongs to the pyruvate kinase family.</text>
</comment>
<dbReference type="Gene3D" id="3.40.1380.20">
    <property type="entry name" value="Pyruvate kinase, C-terminal domain"/>
    <property type="match status" value="1"/>
</dbReference>
<dbReference type="GO" id="GO:0030955">
    <property type="term" value="F:potassium ion binding"/>
    <property type="evidence" value="ECO:0007669"/>
    <property type="project" value="InterPro"/>
</dbReference>
<dbReference type="InterPro" id="IPR015813">
    <property type="entry name" value="Pyrv/PenolPyrv_kinase-like_dom"/>
</dbReference>
<protein>
    <recommendedName>
        <fullName evidence="5 15">Pyruvate kinase</fullName>
        <ecNumber evidence="5 15">2.7.1.40</ecNumber>
    </recommendedName>
</protein>
<dbReference type="SUPFAM" id="SSF51621">
    <property type="entry name" value="Phosphoenolpyruvate/pyruvate domain"/>
    <property type="match status" value="1"/>
</dbReference>
<dbReference type="InterPro" id="IPR001697">
    <property type="entry name" value="Pyr_Knase"/>
</dbReference>
<evidence type="ECO:0000256" key="8">
    <source>
        <dbReference type="ARBA" id="ARBA00022741"/>
    </source>
</evidence>
<name>A0A151U7H4_CAJCA</name>
<dbReference type="GO" id="GO:0009570">
    <property type="term" value="C:chloroplast stroma"/>
    <property type="evidence" value="ECO:0007669"/>
    <property type="project" value="UniProtKB-ARBA"/>
</dbReference>
<dbReference type="Gene3D" id="2.40.33.10">
    <property type="entry name" value="PK beta-barrel domain-like"/>
    <property type="match status" value="1"/>
</dbReference>
<dbReference type="FunFam" id="3.20.20.60:FF:000025">
    <property type="entry name" value="Pyruvate kinase"/>
    <property type="match status" value="1"/>
</dbReference>
<dbReference type="InterPro" id="IPR040442">
    <property type="entry name" value="Pyrv_kinase-like_dom_sf"/>
</dbReference>
<evidence type="ECO:0000259" key="16">
    <source>
        <dbReference type="Pfam" id="PF00224"/>
    </source>
</evidence>
<dbReference type="Pfam" id="PF00224">
    <property type="entry name" value="PK"/>
    <property type="match status" value="1"/>
</dbReference>
<dbReference type="InterPro" id="IPR011037">
    <property type="entry name" value="Pyrv_Knase-like_insert_dom_sf"/>
</dbReference>
<evidence type="ECO:0000256" key="9">
    <source>
        <dbReference type="ARBA" id="ARBA00022777"/>
    </source>
</evidence>
<dbReference type="Pfam" id="PF02887">
    <property type="entry name" value="PK_C"/>
    <property type="match status" value="1"/>
</dbReference>
<dbReference type="GO" id="GO:0016301">
    <property type="term" value="F:kinase activity"/>
    <property type="evidence" value="ECO:0007669"/>
    <property type="project" value="UniProtKB-KW"/>
</dbReference>
<evidence type="ECO:0000256" key="7">
    <source>
        <dbReference type="ARBA" id="ARBA00022723"/>
    </source>
</evidence>
<dbReference type="Gene3D" id="3.20.20.60">
    <property type="entry name" value="Phosphoenolpyruvate-binding domains"/>
    <property type="match status" value="1"/>
</dbReference>
<dbReference type="GO" id="GO:0004743">
    <property type="term" value="F:pyruvate kinase activity"/>
    <property type="evidence" value="ECO:0007669"/>
    <property type="project" value="UniProtKB-EC"/>
</dbReference>
<dbReference type="SUPFAM" id="SSF52935">
    <property type="entry name" value="PK C-terminal domain-like"/>
    <property type="match status" value="1"/>
</dbReference>
<dbReference type="InterPro" id="IPR036918">
    <property type="entry name" value="Pyrv_Knase_C_sf"/>
</dbReference>
<evidence type="ECO:0000256" key="3">
    <source>
        <dbReference type="ARBA" id="ARBA00004997"/>
    </source>
</evidence>
<dbReference type="PRINTS" id="PR01050">
    <property type="entry name" value="PYRUVTKNASE"/>
</dbReference>
<keyword evidence="10" id="KW-0067">ATP-binding</keyword>
<keyword evidence="19" id="KW-1185">Reference proteome</keyword>
<dbReference type="InterPro" id="IPR018209">
    <property type="entry name" value="Pyrv_Knase_AS"/>
</dbReference>
<comment type="cofactor">
    <cofactor evidence="1">
        <name>Mg(2+)</name>
        <dbReference type="ChEBI" id="CHEBI:18420"/>
    </cofactor>
</comment>
<reference evidence="18 19" key="1">
    <citation type="journal article" date="2012" name="Nat. Biotechnol.">
        <title>Draft genome sequence of pigeonpea (Cajanus cajan), an orphan legume crop of resource-poor farmers.</title>
        <authorList>
            <person name="Varshney R.K."/>
            <person name="Chen W."/>
            <person name="Li Y."/>
            <person name="Bharti A.K."/>
            <person name="Saxena R.K."/>
            <person name="Schlueter J.A."/>
            <person name="Donoghue M.T."/>
            <person name="Azam S."/>
            <person name="Fan G."/>
            <person name="Whaley A.M."/>
            <person name="Farmer A.D."/>
            <person name="Sheridan J."/>
            <person name="Iwata A."/>
            <person name="Tuteja R."/>
            <person name="Penmetsa R.V."/>
            <person name="Wu W."/>
            <person name="Upadhyaya H.D."/>
            <person name="Yang S.P."/>
            <person name="Shah T."/>
            <person name="Saxena K.B."/>
            <person name="Michael T."/>
            <person name="McCombie W.R."/>
            <person name="Yang B."/>
            <person name="Zhang G."/>
            <person name="Yang H."/>
            <person name="Wang J."/>
            <person name="Spillane C."/>
            <person name="Cook D.R."/>
            <person name="May G.D."/>
            <person name="Xu X."/>
            <person name="Jackson S.A."/>
        </authorList>
    </citation>
    <scope>NUCLEOTIDE SEQUENCE [LARGE SCALE GENOMIC DNA]</scope>
    <source>
        <strain evidence="19">cv. Asha</strain>
    </source>
</reference>
<proteinExistence type="inferred from homology"/>
<evidence type="ECO:0000256" key="11">
    <source>
        <dbReference type="ARBA" id="ARBA00022842"/>
    </source>
</evidence>
<dbReference type="PROSITE" id="PS00110">
    <property type="entry name" value="PYRUVATE_KINASE"/>
    <property type="match status" value="1"/>
</dbReference>
<dbReference type="NCBIfam" id="TIGR01064">
    <property type="entry name" value="pyruv_kin"/>
    <property type="match status" value="1"/>
</dbReference>
<keyword evidence="8" id="KW-0547">Nucleotide-binding</keyword>
<organism evidence="18 19">
    <name type="scientific">Cajanus cajan</name>
    <name type="common">Pigeon pea</name>
    <name type="synonym">Cajanus indicus</name>
    <dbReference type="NCBI Taxonomy" id="3821"/>
    <lineage>
        <taxon>Eukaryota</taxon>
        <taxon>Viridiplantae</taxon>
        <taxon>Streptophyta</taxon>
        <taxon>Embryophyta</taxon>
        <taxon>Tracheophyta</taxon>
        <taxon>Spermatophyta</taxon>
        <taxon>Magnoliopsida</taxon>
        <taxon>eudicotyledons</taxon>
        <taxon>Gunneridae</taxon>
        <taxon>Pentapetalae</taxon>
        <taxon>rosids</taxon>
        <taxon>fabids</taxon>
        <taxon>Fabales</taxon>
        <taxon>Fabaceae</taxon>
        <taxon>Papilionoideae</taxon>
        <taxon>50 kb inversion clade</taxon>
        <taxon>NPAAA clade</taxon>
        <taxon>indigoferoid/millettioid clade</taxon>
        <taxon>Phaseoleae</taxon>
        <taxon>Cajanus</taxon>
    </lineage>
</organism>
<dbReference type="Gramene" id="C.cajan_07737.t">
    <property type="protein sequence ID" value="C.cajan_07737.t"/>
    <property type="gene ID" value="C.cajan_07737"/>
</dbReference>
<keyword evidence="13" id="KW-0670">Pyruvate</keyword>
<evidence type="ECO:0000256" key="13">
    <source>
        <dbReference type="ARBA" id="ARBA00023317"/>
    </source>
</evidence>
<accession>A0A151U7H4</accession>
<dbReference type="Proteomes" id="UP000075243">
    <property type="component" value="Chromosome 2"/>
</dbReference>
<evidence type="ECO:0000256" key="2">
    <source>
        <dbReference type="ARBA" id="ARBA00001958"/>
    </source>
</evidence>
<evidence type="ECO:0000313" key="18">
    <source>
        <dbReference type="EMBL" id="KYP75244.1"/>
    </source>
</evidence>